<proteinExistence type="predicted"/>
<gene>
    <name evidence="7" type="primary">cbiE</name>
    <name evidence="7" type="ORF">FP507_04460</name>
</gene>
<protein>
    <submittedName>
        <fullName evidence="7">Precorrin-6y C5,15-methyltransferase (Decarboxylating) subunit CbiE</fullName>
    </submittedName>
</protein>
<keyword evidence="3 7" id="KW-0489">Methyltransferase</keyword>
<evidence type="ECO:0000259" key="6">
    <source>
        <dbReference type="Pfam" id="PF00590"/>
    </source>
</evidence>
<dbReference type="InterPro" id="IPR035996">
    <property type="entry name" value="4pyrrol_Methylase_sf"/>
</dbReference>
<evidence type="ECO:0000256" key="5">
    <source>
        <dbReference type="ARBA" id="ARBA00022691"/>
    </source>
</evidence>
<dbReference type="PANTHER" id="PTHR43182">
    <property type="entry name" value="COBALT-PRECORRIN-6B C(15)-METHYLTRANSFERASE (DECARBOXYLATING)"/>
    <property type="match status" value="1"/>
</dbReference>
<feature type="domain" description="Tetrapyrrole methylase" evidence="6">
    <location>
        <begin position="66"/>
        <end position="195"/>
    </location>
</feature>
<dbReference type="RefSeq" id="WP_151419328.1">
    <property type="nucleotide sequence ID" value="NZ_VMRG01000001.1"/>
</dbReference>
<dbReference type="InterPro" id="IPR012818">
    <property type="entry name" value="CbiE"/>
</dbReference>
<dbReference type="EMBL" id="VMRG01000001">
    <property type="protein sequence ID" value="KAA6232420.1"/>
    <property type="molecule type" value="Genomic_DNA"/>
</dbReference>
<dbReference type="Pfam" id="PF00590">
    <property type="entry name" value="TP_methylase"/>
    <property type="match status" value="1"/>
</dbReference>
<sequence length="403" mass="44422">MFERRYTLIGLTDSPTPFLDEAAIASIAAHTLFAGGVRHREIVEPMLPPSYRWITVAPPLDAVRSALEEAGEPVLVFASGDPFFYGFGATLQKWFPDASLQCFPAPHSLQLLARLCMIPYQQMRHASLTGRDWQELDSALISGEAFIGVLTDQRKTPAAIARRLLEYGYGHYRMCVGEALGGERESLIKCSLQKAAEREFAMPNCLLLQVEEPAARRFGISDELFDGLPGRPQMITKMPYRMAAIAALELGRACNFWDVGFCTGSVSIESRLQFPHLLVTAFEKRLECEGILEVNSRRFGTPGIVKVMGDFLLQDHRHHCGKDALVDAAFIGGHGDRLEEVFDIIARYLALGGRIVMNAVQDSSREVFAASAEKLGFALATPLDMSVGSHNPIGVMKAVKPIH</sequence>
<dbReference type="AlphaFoldDB" id="A0A5M8IBT6"/>
<dbReference type="Gene3D" id="3.40.50.150">
    <property type="entry name" value="Vaccinia Virus protein VP39"/>
    <property type="match status" value="1"/>
</dbReference>
<dbReference type="InterPro" id="IPR000878">
    <property type="entry name" value="4pyrrol_Mease"/>
</dbReference>
<dbReference type="InterPro" id="IPR006365">
    <property type="entry name" value="Cbl_synth_CobL"/>
</dbReference>
<evidence type="ECO:0000256" key="2">
    <source>
        <dbReference type="ARBA" id="ARBA00022573"/>
    </source>
</evidence>
<dbReference type="InterPro" id="IPR029063">
    <property type="entry name" value="SAM-dependent_MTases_sf"/>
</dbReference>
<dbReference type="SUPFAM" id="SSF53335">
    <property type="entry name" value="S-adenosyl-L-methionine-dependent methyltransferases"/>
    <property type="match status" value="1"/>
</dbReference>
<dbReference type="GO" id="GO:0009236">
    <property type="term" value="P:cobalamin biosynthetic process"/>
    <property type="evidence" value="ECO:0007669"/>
    <property type="project" value="UniProtKB-UniPathway"/>
</dbReference>
<evidence type="ECO:0000313" key="7">
    <source>
        <dbReference type="EMBL" id="KAA6232420.1"/>
    </source>
</evidence>
<dbReference type="Proteomes" id="UP000327458">
    <property type="component" value="Unassembled WGS sequence"/>
</dbReference>
<evidence type="ECO:0000256" key="3">
    <source>
        <dbReference type="ARBA" id="ARBA00022603"/>
    </source>
</evidence>
<dbReference type="GO" id="GO:0032259">
    <property type="term" value="P:methylation"/>
    <property type="evidence" value="ECO:0007669"/>
    <property type="project" value="UniProtKB-KW"/>
</dbReference>
<dbReference type="PANTHER" id="PTHR43182:SF1">
    <property type="entry name" value="COBALT-PRECORRIN-7 C(5)-METHYLTRANSFERASE"/>
    <property type="match status" value="1"/>
</dbReference>
<comment type="caution">
    <text evidence="7">The sequence shown here is derived from an EMBL/GenBank/DDBJ whole genome shotgun (WGS) entry which is preliminary data.</text>
</comment>
<keyword evidence="4 7" id="KW-0808">Transferase</keyword>
<keyword evidence="5" id="KW-0949">S-adenosyl-L-methionine</keyword>
<reference evidence="7 8" key="1">
    <citation type="submission" date="2019-07" db="EMBL/GenBank/DDBJ databases">
        <title>Draft genome Sequence of Chlorobium phaeovibrioides sp. strain PhvTcv-s14, from the Phylum Chlorobi.</title>
        <authorList>
            <person name="Babenko V."/>
            <person name="Boldyreva D."/>
            <person name="Kanygina A."/>
            <person name="Selezneva O."/>
            <person name="Akopiyan T."/>
            <person name="Lunina O."/>
        </authorList>
    </citation>
    <scope>NUCLEOTIDE SEQUENCE [LARGE SCALE GENOMIC DNA]</scope>
    <source>
        <strain evidence="7 8">GrTcv12</strain>
    </source>
</reference>
<dbReference type="PIRSF" id="PIRSF036428">
    <property type="entry name" value="CobL"/>
    <property type="match status" value="1"/>
</dbReference>
<dbReference type="NCBIfam" id="TIGR02467">
    <property type="entry name" value="CbiE"/>
    <property type="match status" value="1"/>
</dbReference>
<evidence type="ECO:0000256" key="1">
    <source>
        <dbReference type="ARBA" id="ARBA00004953"/>
    </source>
</evidence>
<evidence type="ECO:0000313" key="8">
    <source>
        <dbReference type="Proteomes" id="UP000327458"/>
    </source>
</evidence>
<keyword evidence="2" id="KW-0169">Cobalamin biosynthesis</keyword>
<dbReference type="InterPro" id="IPR050714">
    <property type="entry name" value="Cobalamin_biosynth_MTase"/>
</dbReference>
<name>A0A5M8IBT6_CHLPH</name>
<organism evidence="7 8">
    <name type="scientific">Chlorobium phaeovibrioides</name>
    <dbReference type="NCBI Taxonomy" id="1094"/>
    <lineage>
        <taxon>Bacteria</taxon>
        <taxon>Pseudomonadati</taxon>
        <taxon>Chlorobiota</taxon>
        <taxon>Chlorobiia</taxon>
        <taxon>Chlorobiales</taxon>
        <taxon>Chlorobiaceae</taxon>
        <taxon>Chlorobium/Pelodictyon group</taxon>
        <taxon>Chlorobium</taxon>
    </lineage>
</organism>
<dbReference type="UniPathway" id="UPA00148"/>
<comment type="pathway">
    <text evidence="1">Cofactor biosynthesis; adenosylcobalamin biosynthesis.</text>
</comment>
<dbReference type="SUPFAM" id="SSF53790">
    <property type="entry name" value="Tetrapyrrole methylase"/>
    <property type="match status" value="1"/>
</dbReference>
<accession>A0A5M8IBT6</accession>
<evidence type="ECO:0000256" key="4">
    <source>
        <dbReference type="ARBA" id="ARBA00022679"/>
    </source>
</evidence>
<dbReference type="InterPro" id="IPR014008">
    <property type="entry name" value="Cbl_synth_MTase_CbiT"/>
</dbReference>
<dbReference type="InterPro" id="IPR014777">
    <property type="entry name" value="4pyrrole_Mease_sub1"/>
</dbReference>
<dbReference type="CDD" id="cd11644">
    <property type="entry name" value="Precorrin-6Y-MT"/>
    <property type="match status" value="1"/>
</dbReference>
<dbReference type="GO" id="GO:0008276">
    <property type="term" value="F:protein methyltransferase activity"/>
    <property type="evidence" value="ECO:0007669"/>
    <property type="project" value="InterPro"/>
</dbReference>
<dbReference type="NCBIfam" id="TIGR02469">
    <property type="entry name" value="CbiT"/>
    <property type="match status" value="1"/>
</dbReference>
<dbReference type="Gene3D" id="3.40.1010.10">
    <property type="entry name" value="Cobalt-precorrin-4 Transmethylase, Domain 1"/>
    <property type="match status" value="1"/>
</dbReference>